<evidence type="ECO:0000313" key="2">
    <source>
        <dbReference type="Proteomes" id="UP000499080"/>
    </source>
</evidence>
<protein>
    <submittedName>
        <fullName evidence="1">Uncharacterized protein</fullName>
    </submittedName>
</protein>
<keyword evidence="2" id="KW-1185">Reference proteome</keyword>
<evidence type="ECO:0000313" key="1">
    <source>
        <dbReference type="EMBL" id="GBM84384.1"/>
    </source>
</evidence>
<reference evidence="1 2" key="1">
    <citation type="journal article" date="2019" name="Sci. Rep.">
        <title>Orb-weaving spider Araneus ventricosus genome elucidates the spidroin gene catalogue.</title>
        <authorList>
            <person name="Kono N."/>
            <person name="Nakamura H."/>
            <person name="Ohtoshi R."/>
            <person name="Moran D.A.P."/>
            <person name="Shinohara A."/>
            <person name="Yoshida Y."/>
            <person name="Fujiwara M."/>
            <person name="Mori M."/>
            <person name="Tomita M."/>
            <person name="Arakawa K."/>
        </authorList>
    </citation>
    <scope>NUCLEOTIDE SEQUENCE [LARGE SCALE GENOMIC DNA]</scope>
</reference>
<proteinExistence type="predicted"/>
<accession>A0A4Y2J3B3</accession>
<dbReference type="Proteomes" id="UP000499080">
    <property type="component" value="Unassembled WGS sequence"/>
</dbReference>
<dbReference type="EMBL" id="BGPR01003155">
    <property type="protein sequence ID" value="GBM84384.1"/>
    <property type="molecule type" value="Genomic_DNA"/>
</dbReference>
<organism evidence="1 2">
    <name type="scientific">Araneus ventricosus</name>
    <name type="common">Orbweaver spider</name>
    <name type="synonym">Epeira ventricosa</name>
    <dbReference type="NCBI Taxonomy" id="182803"/>
    <lineage>
        <taxon>Eukaryota</taxon>
        <taxon>Metazoa</taxon>
        <taxon>Ecdysozoa</taxon>
        <taxon>Arthropoda</taxon>
        <taxon>Chelicerata</taxon>
        <taxon>Arachnida</taxon>
        <taxon>Araneae</taxon>
        <taxon>Araneomorphae</taxon>
        <taxon>Entelegynae</taxon>
        <taxon>Araneoidea</taxon>
        <taxon>Araneidae</taxon>
        <taxon>Araneus</taxon>
    </lineage>
</organism>
<name>A0A4Y2J3B3_ARAVE</name>
<sequence length="172" mass="19323">MVCFARRQPFANGFDKYEGIHSYRWDVFECSSSLPENLLRTTKVKSAGQGVFQSASKDAPHPTLRSSFPHLSLKYCKPHGRMPIQAEKSITLCPQLVSVRLIGLEMMLSFSLNMSLSLPTSKGFTCLTAIFAVVVELARHFTMPRSVLAYEEASTNFEKEWLKRVANNLVSS</sequence>
<dbReference type="AlphaFoldDB" id="A0A4Y2J3B3"/>
<comment type="caution">
    <text evidence="1">The sequence shown here is derived from an EMBL/GenBank/DDBJ whole genome shotgun (WGS) entry which is preliminary data.</text>
</comment>
<gene>
    <name evidence="1" type="ORF">AVEN_28708_1</name>
</gene>